<evidence type="ECO:0000313" key="3">
    <source>
        <dbReference type="Proteomes" id="UP001055634"/>
    </source>
</evidence>
<evidence type="ECO:0000313" key="2">
    <source>
        <dbReference type="EMBL" id="UTC28476.1"/>
    </source>
</evidence>
<sequence>MAQVEFHFRALAVEETQYWNLPPALAGAPVFGVYLFGVYLFCEGEATHVCSLTPSSRVDFLRNAFLTDRADDPAAAEAYLQDGGDGEEYENGGEPSTYRAFIRDPEAPETAPYVSGRITVTLDSDDYEDSDEGRDAMREDAWNDAREEAEANHDDPPVIMSGAEYEAHCARKTR</sequence>
<feature type="compositionally biased region" description="Basic and acidic residues" evidence="1">
    <location>
        <begin position="133"/>
        <end position="156"/>
    </location>
</feature>
<dbReference type="EMBL" id="ON529850">
    <property type="protein sequence ID" value="UTC28476.1"/>
    <property type="molecule type" value="Genomic_DNA"/>
</dbReference>
<feature type="compositionally biased region" description="Acidic residues" evidence="1">
    <location>
        <begin position="123"/>
        <end position="132"/>
    </location>
</feature>
<dbReference type="Proteomes" id="UP001055634">
    <property type="component" value="Segment"/>
</dbReference>
<protein>
    <submittedName>
        <fullName evidence="2">Uncharacterized protein</fullName>
    </submittedName>
</protein>
<reference evidence="2" key="1">
    <citation type="submission" date="2022-04" db="EMBL/GenBank/DDBJ databases">
        <authorList>
            <person name="Friedrich I."/>
            <person name="Schneider D."/>
            <person name="Poehlein A."/>
            <person name="Hertel R."/>
            <person name="Daniel R."/>
        </authorList>
    </citation>
    <scope>NUCLEOTIDE SEQUENCE</scope>
</reference>
<gene>
    <name evidence="2" type="ORF">GURKE_04740</name>
</gene>
<organism evidence="2 3">
    <name type="scientific">Brevundimonas phage vB_BpoS-Gurke</name>
    <dbReference type="NCBI Taxonomy" id="2948599"/>
    <lineage>
        <taxon>Viruses</taxon>
        <taxon>Duplodnaviria</taxon>
        <taxon>Heunggongvirae</taxon>
        <taxon>Uroviricota</taxon>
        <taxon>Caudoviricetes</taxon>
        <taxon>Jeanschmidtviridae</taxon>
        <taxon>Kikimoravirus</taxon>
        <taxon>Kikimoravirus gurke</taxon>
    </lineage>
</organism>
<evidence type="ECO:0000256" key="1">
    <source>
        <dbReference type="SAM" id="MobiDB-lite"/>
    </source>
</evidence>
<feature type="region of interest" description="Disordered" evidence="1">
    <location>
        <begin position="123"/>
        <end position="160"/>
    </location>
</feature>
<proteinExistence type="predicted"/>
<name>A0A9E7SS83_9CAUD</name>
<accession>A0A9E7SS83</accession>
<keyword evidence="3" id="KW-1185">Reference proteome</keyword>